<protein>
    <recommendedName>
        <fullName evidence="2">Capsule synthesis protein CapA domain-containing protein</fullName>
    </recommendedName>
</protein>
<dbReference type="InterPro" id="IPR029052">
    <property type="entry name" value="Metallo-depent_PP-like"/>
</dbReference>
<evidence type="ECO:0000256" key="1">
    <source>
        <dbReference type="ARBA" id="ARBA00005662"/>
    </source>
</evidence>
<name>A0ABQ6HPF6_9MICO</name>
<dbReference type="InterPro" id="IPR019079">
    <property type="entry name" value="Capsule_synth_CapA"/>
</dbReference>
<organism evidence="3 4">
    <name type="scientific">Arsenicicoccus piscis</name>
    <dbReference type="NCBI Taxonomy" id="673954"/>
    <lineage>
        <taxon>Bacteria</taxon>
        <taxon>Bacillati</taxon>
        <taxon>Actinomycetota</taxon>
        <taxon>Actinomycetes</taxon>
        <taxon>Micrococcales</taxon>
        <taxon>Intrasporangiaceae</taxon>
        <taxon>Arsenicicoccus</taxon>
    </lineage>
</organism>
<dbReference type="CDD" id="cd07381">
    <property type="entry name" value="MPP_CapA"/>
    <property type="match status" value="1"/>
</dbReference>
<dbReference type="Proteomes" id="UP001157109">
    <property type="component" value="Unassembled WGS sequence"/>
</dbReference>
<dbReference type="SMART" id="SM00854">
    <property type="entry name" value="PGA_cap"/>
    <property type="match status" value="1"/>
</dbReference>
<dbReference type="PANTHER" id="PTHR33393">
    <property type="entry name" value="POLYGLUTAMINE SYNTHESIS ACCESSORY PROTEIN RV0574C-RELATED"/>
    <property type="match status" value="1"/>
</dbReference>
<accession>A0ABQ6HPF6</accession>
<feature type="domain" description="Capsule synthesis protein CapA" evidence="2">
    <location>
        <begin position="2"/>
        <end position="245"/>
    </location>
</feature>
<dbReference type="EMBL" id="BSUJ01000001">
    <property type="protein sequence ID" value="GMA20351.1"/>
    <property type="molecule type" value="Genomic_DNA"/>
</dbReference>
<keyword evidence="4" id="KW-1185">Reference proteome</keyword>
<proteinExistence type="inferred from homology"/>
<comment type="similarity">
    <text evidence="1">Belongs to the CapA family.</text>
</comment>
<evidence type="ECO:0000313" key="3">
    <source>
        <dbReference type="EMBL" id="GMA20351.1"/>
    </source>
</evidence>
<sequence>MTIALGGDTQSHGVAGSLLTEGLGEVGKELAAADLAMVNLETVVAESSAGLHPQDKPFTFVAPPRILDVLREQGVDVVTAANNHGMDFGAEGLRRMLAVTASNPLPVIGIGKDADQAYAPWATTVRGRSVVVFGASDVLDPHLNWTAGPDKPGMAYLDTPGGLERLEAGVRAARAKDPDAVILAYLHWGSERVRCPKPRQVELATRLSAAGANAVVGSHAHIQQTTDTVGSTAVAYGLGNFVFGSGSGVQRKTGVLTLTVPPRGTPTMAWSPALIEGGLPRHLTGSARTAALADFAALDQGCPAR</sequence>
<dbReference type="InterPro" id="IPR052169">
    <property type="entry name" value="CW_Biosynth-Accessory"/>
</dbReference>
<reference evidence="4" key="1">
    <citation type="journal article" date="2019" name="Int. J. Syst. Evol. Microbiol.">
        <title>The Global Catalogue of Microorganisms (GCM) 10K type strain sequencing project: providing services to taxonomists for standard genome sequencing and annotation.</title>
        <authorList>
            <consortium name="The Broad Institute Genomics Platform"/>
            <consortium name="The Broad Institute Genome Sequencing Center for Infectious Disease"/>
            <person name="Wu L."/>
            <person name="Ma J."/>
        </authorList>
    </citation>
    <scope>NUCLEOTIDE SEQUENCE [LARGE SCALE GENOMIC DNA]</scope>
    <source>
        <strain evidence="4">NBRC 105830</strain>
    </source>
</reference>
<comment type="caution">
    <text evidence="3">The sequence shown here is derived from an EMBL/GenBank/DDBJ whole genome shotgun (WGS) entry which is preliminary data.</text>
</comment>
<gene>
    <name evidence="3" type="ORF">GCM10025862_23720</name>
</gene>
<dbReference type="Gene3D" id="3.60.21.10">
    <property type="match status" value="1"/>
</dbReference>
<dbReference type="SUPFAM" id="SSF56300">
    <property type="entry name" value="Metallo-dependent phosphatases"/>
    <property type="match status" value="1"/>
</dbReference>
<evidence type="ECO:0000259" key="2">
    <source>
        <dbReference type="SMART" id="SM00854"/>
    </source>
</evidence>
<evidence type="ECO:0000313" key="4">
    <source>
        <dbReference type="Proteomes" id="UP001157109"/>
    </source>
</evidence>
<dbReference type="PANTHER" id="PTHR33393:SF13">
    <property type="entry name" value="PGA BIOSYNTHESIS PROTEIN CAPA"/>
    <property type="match status" value="1"/>
</dbReference>
<dbReference type="Pfam" id="PF09587">
    <property type="entry name" value="PGA_cap"/>
    <property type="match status" value="1"/>
</dbReference>